<dbReference type="InterPro" id="IPR004358">
    <property type="entry name" value="Sig_transdc_His_kin-like_C"/>
</dbReference>
<dbReference type="PANTHER" id="PTHR43065">
    <property type="entry name" value="SENSOR HISTIDINE KINASE"/>
    <property type="match status" value="1"/>
</dbReference>
<sequence>MFQQVLNWRTLLALLAILIVSGTVWYSSYLAKKIKEDERQKVELWVEAGTYLLNPANTDMEAMRVPSLVTTHNKIPIIETTEKDSIMQWVHLDSAKVEEGWRSDDKVKDPNKNSFLLDKLDEFRSAKLRVEWTDPKDSTKRNRYYYGESQLFKEVRYYPLVQLFIVGLFIFITIQAIRTSYRSTQNGVWAGMAKETAHQLGTPVSSLEGWVEILKETHGDEDFVPEIEKDVNRLRLVSDRFGKIGSTPQLDEKNVVGQVRGMVDYVQKRAGGKVSFAVQTKDEDVRAKISAPLFDWVIENLLKNALDAMEGKGKITVAINQSPTDVTIDVTDTGKGISRQNIGKVFKPGFTTKKRGWGLGLSLSKRIIDQYHKGSLTVKHSEVGKGTTFRIVLKK</sequence>
<keyword evidence="4" id="KW-0808">Transferase</keyword>
<evidence type="ECO:0000256" key="7">
    <source>
        <dbReference type="ARBA" id="ARBA00022840"/>
    </source>
</evidence>
<dbReference type="OrthoDB" id="1931120at2"/>
<evidence type="ECO:0000256" key="8">
    <source>
        <dbReference type="ARBA" id="ARBA00023012"/>
    </source>
</evidence>
<dbReference type="InterPro" id="IPR036890">
    <property type="entry name" value="HATPase_C_sf"/>
</dbReference>
<proteinExistence type="predicted"/>
<reference evidence="11 12" key="1">
    <citation type="journal article" date="2015" name="Int. J. Syst. Evol. Microbiol.">
        <title>Flavisolibacter ginsenosidimutans sp. nov., with ginsenoside-converting activity isolated from soil used for cultivating ginseng.</title>
        <authorList>
            <person name="Zhao Y."/>
            <person name="Liu Q."/>
            <person name="Kang M.S."/>
            <person name="Jin F."/>
            <person name="Yu H."/>
            <person name="Im W.T."/>
        </authorList>
    </citation>
    <scope>NUCLEOTIDE SEQUENCE [LARGE SCALE GENOMIC DNA]</scope>
    <source>
        <strain evidence="11 12">Gsoil 636</strain>
    </source>
</reference>
<dbReference type="Proteomes" id="UP000321204">
    <property type="component" value="Chromosome"/>
</dbReference>
<dbReference type="KEGG" id="fgg:FSB75_01210"/>
<keyword evidence="3" id="KW-0597">Phosphoprotein</keyword>
<name>A0A5B8UDK3_9BACT</name>
<keyword evidence="9" id="KW-1133">Transmembrane helix</keyword>
<gene>
    <name evidence="11" type="ORF">FSB75_01210</name>
</gene>
<evidence type="ECO:0000256" key="1">
    <source>
        <dbReference type="ARBA" id="ARBA00000085"/>
    </source>
</evidence>
<keyword evidence="9" id="KW-0812">Transmembrane</keyword>
<dbReference type="GO" id="GO:0000155">
    <property type="term" value="F:phosphorelay sensor kinase activity"/>
    <property type="evidence" value="ECO:0007669"/>
    <property type="project" value="InterPro"/>
</dbReference>
<accession>A0A5B8UDK3</accession>
<protein>
    <recommendedName>
        <fullName evidence="2">histidine kinase</fullName>
        <ecNumber evidence="2">2.7.13.3</ecNumber>
    </recommendedName>
</protein>
<evidence type="ECO:0000256" key="6">
    <source>
        <dbReference type="ARBA" id="ARBA00022777"/>
    </source>
</evidence>
<keyword evidence="7" id="KW-0067">ATP-binding</keyword>
<keyword evidence="12" id="KW-1185">Reference proteome</keyword>
<dbReference type="InterPro" id="IPR003594">
    <property type="entry name" value="HATPase_dom"/>
</dbReference>
<dbReference type="SUPFAM" id="SSF55874">
    <property type="entry name" value="ATPase domain of HSP90 chaperone/DNA topoisomerase II/histidine kinase"/>
    <property type="match status" value="1"/>
</dbReference>
<dbReference type="RefSeq" id="WP_146781627.1">
    <property type="nucleotide sequence ID" value="NZ_BAABIO010000006.1"/>
</dbReference>
<evidence type="ECO:0000256" key="5">
    <source>
        <dbReference type="ARBA" id="ARBA00022741"/>
    </source>
</evidence>
<dbReference type="PROSITE" id="PS50109">
    <property type="entry name" value="HIS_KIN"/>
    <property type="match status" value="1"/>
</dbReference>
<evidence type="ECO:0000259" key="10">
    <source>
        <dbReference type="PROSITE" id="PS50109"/>
    </source>
</evidence>
<evidence type="ECO:0000313" key="11">
    <source>
        <dbReference type="EMBL" id="QEC54573.1"/>
    </source>
</evidence>
<keyword evidence="5" id="KW-0547">Nucleotide-binding</keyword>
<organism evidence="11 12">
    <name type="scientific">Flavisolibacter ginsenosidimutans</name>
    <dbReference type="NCBI Taxonomy" id="661481"/>
    <lineage>
        <taxon>Bacteria</taxon>
        <taxon>Pseudomonadati</taxon>
        <taxon>Bacteroidota</taxon>
        <taxon>Chitinophagia</taxon>
        <taxon>Chitinophagales</taxon>
        <taxon>Chitinophagaceae</taxon>
        <taxon>Flavisolibacter</taxon>
    </lineage>
</organism>
<dbReference type="InterPro" id="IPR003661">
    <property type="entry name" value="HisK_dim/P_dom"/>
</dbReference>
<evidence type="ECO:0000313" key="12">
    <source>
        <dbReference type="Proteomes" id="UP000321204"/>
    </source>
</evidence>
<dbReference type="EMBL" id="CP042433">
    <property type="protein sequence ID" value="QEC54573.1"/>
    <property type="molecule type" value="Genomic_DNA"/>
</dbReference>
<evidence type="ECO:0000256" key="3">
    <source>
        <dbReference type="ARBA" id="ARBA00022553"/>
    </source>
</evidence>
<dbReference type="Gene3D" id="3.30.565.10">
    <property type="entry name" value="Histidine kinase-like ATPase, C-terminal domain"/>
    <property type="match status" value="1"/>
</dbReference>
<dbReference type="Pfam" id="PF02518">
    <property type="entry name" value="HATPase_c"/>
    <property type="match status" value="1"/>
</dbReference>
<feature type="transmembrane region" description="Helical" evidence="9">
    <location>
        <begin position="157"/>
        <end position="177"/>
    </location>
</feature>
<dbReference type="CDD" id="cd00082">
    <property type="entry name" value="HisKA"/>
    <property type="match status" value="1"/>
</dbReference>
<dbReference type="EC" id="2.7.13.3" evidence="2"/>
<evidence type="ECO:0000256" key="4">
    <source>
        <dbReference type="ARBA" id="ARBA00022679"/>
    </source>
</evidence>
<dbReference type="PRINTS" id="PR00344">
    <property type="entry name" value="BCTRLSENSOR"/>
</dbReference>
<evidence type="ECO:0000256" key="2">
    <source>
        <dbReference type="ARBA" id="ARBA00012438"/>
    </source>
</evidence>
<evidence type="ECO:0000256" key="9">
    <source>
        <dbReference type="SAM" id="Phobius"/>
    </source>
</evidence>
<keyword evidence="6 11" id="KW-0418">Kinase</keyword>
<comment type="catalytic activity">
    <reaction evidence="1">
        <text>ATP + protein L-histidine = ADP + protein N-phospho-L-histidine.</text>
        <dbReference type="EC" id="2.7.13.3"/>
    </reaction>
</comment>
<feature type="domain" description="Histidine kinase" evidence="10">
    <location>
        <begin position="195"/>
        <end position="395"/>
    </location>
</feature>
<dbReference type="InterPro" id="IPR005467">
    <property type="entry name" value="His_kinase_dom"/>
</dbReference>
<dbReference type="AlphaFoldDB" id="A0A5B8UDK3"/>
<feature type="transmembrane region" description="Helical" evidence="9">
    <location>
        <begin position="12"/>
        <end position="31"/>
    </location>
</feature>
<dbReference type="PANTHER" id="PTHR43065:SF10">
    <property type="entry name" value="PEROXIDE STRESS-ACTIVATED HISTIDINE KINASE MAK3"/>
    <property type="match status" value="1"/>
</dbReference>
<dbReference type="GO" id="GO:0005524">
    <property type="term" value="F:ATP binding"/>
    <property type="evidence" value="ECO:0007669"/>
    <property type="project" value="UniProtKB-KW"/>
</dbReference>
<dbReference type="SMART" id="SM00387">
    <property type="entry name" value="HATPase_c"/>
    <property type="match status" value="1"/>
</dbReference>
<keyword evidence="9" id="KW-0472">Membrane</keyword>
<keyword evidence="8" id="KW-0902">Two-component regulatory system</keyword>